<proteinExistence type="inferred from homology"/>
<evidence type="ECO:0000256" key="3">
    <source>
        <dbReference type="ARBA" id="ARBA00022741"/>
    </source>
</evidence>
<dbReference type="Proteomes" id="UP000472270">
    <property type="component" value="Unassembled WGS sequence"/>
</dbReference>
<protein>
    <recommendedName>
        <fullName evidence="9">Chromosome transmission fidelity protein 18 homolog</fullName>
    </recommendedName>
</protein>
<evidence type="ECO:0000259" key="11">
    <source>
        <dbReference type="SMART" id="SM00382"/>
    </source>
</evidence>
<keyword evidence="5" id="KW-0238">DNA-binding</keyword>
<keyword evidence="13" id="KW-1185">Reference proteome</keyword>
<name>A0A673KT73_9TELE</name>
<reference evidence="12" key="1">
    <citation type="submission" date="2025-08" db="UniProtKB">
        <authorList>
            <consortium name="Ensembl"/>
        </authorList>
    </citation>
    <scope>IDENTIFICATION</scope>
</reference>
<keyword evidence="6" id="KW-0539">Nucleus</keyword>
<dbReference type="CDD" id="cd18140">
    <property type="entry name" value="HLD_clamp_RFC"/>
    <property type="match status" value="1"/>
</dbReference>
<evidence type="ECO:0000256" key="6">
    <source>
        <dbReference type="ARBA" id="ARBA00023242"/>
    </source>
</evidence>
<dbReference type="GO" id="GO:0005634">
    <property type="term" value="C:nucleus"/>
    <property type="evidence" value="ECO:0007669"/>
    <property type="project" value="UniProtKB-SubCell"/>
</dbReference>
<dbReference type="Gene3D" id="3.40.50.300">
    <property type="entry name" value="P-loop containing nucleotide triphosphate hydrolases"/>
    <property type="match status" value="1"/>
</dbReference>
<dbReference type="InterPro" id="IPR047854">
    <property type="entry name" value="RFC_lid"/>
</dbReference>
<dbReference type="GO" id="GO:0006260">
    <property type="term" value="P:DNA replication"/>
    <property type="evidence" value="ECO:0007669"/>
    <property type="project" value="UniProtKB-KW"/>
</dbReference>
<keyword evidence="4" id="KW-0067">ATP-binding</keyword>
<comment type="subcellular location">
    <subcellularLocation>
        <location evidence="1">Nucleus</location>
    </subcellularLocation>
</comment>
<evidence type="ECO:0000256" key="9">
    <source>
        <dbReference type="ARBA" id="ARBA00069525"/>
    </source>
</evidence>
<keyword evidence="2" id="KW-0235">DNA replication</keyword>
<dbReference type="CDD" id="cd00009">
    <property type="entry name" value="AAA"/>
    <property type="match status" value="1"/>
</dbReference>
<dbReference type="GO" id="GO:0005737">
    <property type="term" value="C:cytoplasm"/>
    <property type="evidence" value="ECO:0007669"/>
    <property type="project" value="UniProtKB-ARBA"/>
</dbReference>
<dbReference type="AlphaFoldDB" id="A0A673KT73"/>
<reference evidence="12" key="2">
    <citation type="submission" date="2025-09" db="UniProtKB">
        <authorList>
            <consortium name="Ensembl"/>
        </authorList>
    </citation>
    <scope>IDENTIFICATION</scope>
</reference>
<feature type="region of interest" description="Disordered" evidence="10">
    <location>
        <begin position="66"/>
        <end position="92"/>
    </location>
</feature>
<sequence>PKQVTTARRHAQKRPPAIGDYITVTDSMGNRVYLNKKEDKEKFTNRCLLKWLKLWDTVVFGRERKPRSAPADVRSNFTNAQNQNQSQRFKTKSQMTEEILEAELDQYKRPKFKVALLSGPPGLGKTTLAHIIAKHAGYNVVEINASDDRSAELFQKRIDTATQMKSVLGANEKPNCLIIDEIDGAPAAAINILLATLNRKDSREGEESGVNALKKKKKKQSVLLRPIICICNDLYVPALRPLRQQAFLLAFPQTLPSRLAQRLAEITRRHGMKADTGTLMALCEKTDNDIRACINTLQFLHRRGQKHLDQRSVNSISVGLKDQNKGLFSVWQEIFQLPRLKRKRIGGDTFGGFDEAGPKDGAQRLQHILHLVSSNGEHEKLTQGLYDNFLSMKLKDPGMLGVCAGLDWMCFSDLLNECVLHGQNYSLMRYFPFLPAAFHHLYAANSVPRINYPHSHYEAFTKTQHTKNALLAMLNDIPPAVQSRISISCLCLDILSLLLELISPKLRPVNPQLYSTREKQQLYDLIDTMINYNLTYRQDRTPEGQYTYVLEPNVEYVVHFPGLPPRRQLTYQVKQLIARETELERMRRVERAQQKRNPQKDQEGKKTEVKKQTSRNHQQRLENIVKQTVVESRLISLLSAGEDGKGGGVVHIGKAVGNSDVWFRFNEGVSNAVRRNVYIRELL</sequence>
<dbReference type="Ensembl" id="ENSSRHT00000068553.1">
    <property type="protein sequence ID" value="ENSSRHP00000066726.1"/>
    <property type="gene ID" value="ENSSRHG00000032796.1"/>
</dbReference>
<dbReference type="SMART" id="SM00382">
    <property type="entry name" value="AAA"/>
    <property type="match status" value="1"/>
</dbReference>
<dbReference type="InterPro" id="IPR053016">
    <property type="entry name" value="CTF18-RFC_complex"/>
</dbReference>
<comment type="similarity">
    <text evidence="8">Belongs to the activator 1 small subunits family. CTF18 subfamily.</text>
</comment>
<dbReference type="SUPFAM" id="SSF52540">
    <property type="entry name" value="P-loop containing nucleoside triphosphate hydrolases"/>
    <property type="match status" value="1"/>
</dbReference>
<feature type="compositionally biased region" description="Polar residues" evidence="10">
    <location>
        <begin position="75"/>
        <end position="92"/>
    </location>
</feature>
<evidence type="ECO:0000256" key="4">
    <source>
        <dbReference type="ARBA" id="ARBA00022840"/>
    </source>
</evidence>
<dbReference type="GO" id="GO:0003677">
    <property type="term" value="F:DNA binding"/>
    <property type="evidence" value="ECO:0007669"/>
    <property type="project" value="UniProtKB-KW"/>
</dbReference>
<feature type="domain" description="AAA+ ATPase" evidence="11">
    <location>
        <begin position="111"/>
        <end position="252"/>
    </location>
</feature>
<evidence type="ECO:0000256" key="1">
    <source>
        <dbReference type="ARBA" id="ARBA00004123"/>
    </source>
</evidence>
<evidence type="ECO:0000256" key="5">
    <source>
        <dbReference type="ARBA" id="ARBA00023125"/>
    </source>
</evidence>
<evidence type="ECO:0000256" key="7">
    <source>
        <dbReference type="ARBA" id="ARBA00023306"/>
    </source>
</evidence>
<dbReference type="FunFam" id="3.40.50.300:FF:001083">
    <property type="entry name" value="Chromosome transmission fidelity factor 18"/>
    <property type="match status" value="1"/>
</dbReference>
<evidence type="ECO:0000256" key="8">
    <source>
        <dbReference type="ARBA" id="ARBA00043975"/>
    </source>
</evidence>
<dbReference type="GO" id="GO:0005524">
    <property type="term" value="F:ATP binding"/>
    <property type="evidence" value="ECO:0007669"/>
    <property type="project" value="UniProtKB-KW"/>
</dbReference>
<feature type="region of interest" description="Disordered" evidence="10">
    <location>
        <begin position="587"/>
        <end position="622"/>
    </location>
</feature>
<dbReference type="InterPro" id="IPR003959">
    <property type="entry name" value="ATPase_AAA_core"/>
</dbReference>
<feature type="compositionally biased region" description="Basic and acidic residues" evidence="10">
    <location>
        <begin position="587"/>
        <end position="611"/>
    </location>
</feature>
<dbReference type="GO" id="GO:0016887">
    <property type="term" value="F:ATP hydrolysis activity"/>
    <property type="evidence" value="ECO:0007669"/>
    <property type="project" value="InterPro"/>
</dbReference>
<dbReference type="FunFam" id="1.10.8.60:FF:000074">
    <property type="entry name" value="Chromosome transmission fidelity protein 18"/>
    <property type="match status" value="1"/>
</dbReference>
<dbReference type="InterPro" id="IPR003593">
    <property type="entry name" value="AAA+_ATPase"/>
</dbReference>
<keyword evidence="7" id="KW-0131">Cell cycle</keyword>
<dbReference type="PANTHER" id="PTHR46765:SF1">
    <property type="entry name" value="P-LOOP CONTAINING NUCLEOSIDE TRIPHOSPHATE HYDROLASES SUPERFAMILY PROTEIN"/>
    <property type="match status" value="1"/>
</dbReference>
<dbReference type="Pfam" id="PF00004">
    <property type="entry name" value="AAA"/>
    <property type="match status" value="1"/>
</dbReference>
<keyword evidence="3" id="KW-0547">Nucleotide-binding</keyword>
<gene>
    <name evidence="12" type="primary">LOC107722946</name>
</gene>
<evidence type="ECO:0000313" key="13">
    <source>
        <dbReference type="Proteomes" id="UP000472270"/>
    </source>
</evidence>
<dbReference type="InterPro" id="IPR027417">
    <property type="entry name" value="P-loop_NTPase"/>
</dbReference>
<evidence type="ECO:0000256" key="2">
    <source>
        <dbReference type="ARBA" id="ARBA00022705"/>
    </source>
</evidence>
<evidence type="ECO:0000313" key="12">
    <source>
        <dbReference type="Ensembl" id="ENSSRHP00000066726.1"/>
    </source>
</evidence>
<accession>A0A673KT73</accession>
<dbReference type="PANTHER" id="PTHR46765">
    <property type="entry name" value="P-LOOP CONTAINING NUCLEOSIDE TRIPHOSPHATE HYDROLASES SUPERFAMILY PROTEIN"/>
    <property type="match status" value="1"/>
</dbReference>
<organism evidence="12 13">
    <name type="scientific">Sinocyclocheilus rhinocerous</name>
    <dbReference type="NCBI Taxonomy" id="307959"/>
    <lineage>
        <taxon>Eukaryota</taxon>
        <taxon>Metazoa</taxon>
        <taxon>Chordata</taxon>
        <taxon>Craniata</taxon>
        <taxon>Vertebrata</taxon>
        <taxon>Euteleostomi</taxon>
        <taxon>Actinopterygii</taxon>
        <taxon>Neopterygii</taxon>
        <taxon>Teleostei</taxon>
        <taxon>Ostariophysi</taxon>
        <taxon>Cypriniformes</taxon>
        <taxon>Cyprinidae</taxon>
        <taxon>Cyprininae</taxon>
        <taxon>Sinocyclocheilus</taxon>
    </lineage>
</organism>
<evidence type="ECO:0000256" key="10">
    <source>
        <dbReference type="SAM" id="MobiDB-lite"/>
    </source>
</evidence>
<dbReference type="Gene3D" id="1.10.8.60">
    <property type="match status" value="1"/>
</dbReference>